<feature type="region of interest" description="Disordered" evidence="1">
    <location>
        <begin position="357"/>
        <end position="380"/>
    </location>
</feature>
<dbReference type="Pfam" id="PF18696">
    <property type="entry name" value="SMP_C2CD2L"/>
    <property type="match status" value="1"/>
</dbReference>
<feature type="compositionally biased region" description="Basic and acidic residues" evidence="1">
    <location>
        <begin position="547"/>
        <end position="559"/>
    </location>
</feature>
<feature type="compositionally biased region" description="Basic and acidic residues" evidence="1">
    <location>
        <begin position="609"/>
        <end position="624"/>
    </location>
</feature>
<comment type="caution">
    <text evidence="4">The sequence shown here is derived from an EMBL/GenBank/DDBJ whole genome shotgun (WGS) entry which is preliminary data.</text>
</comment>
<dbReference type="PANTHER" id="PTHR21119:SF5">
    <property type="entry name" value="C2 DOMAIN-CONTAINING PROTEIN"/>
    <property type="match status" value="1"/>
</dbReference>
<feature type="compositionally biased region" description="Basic and acidic residues" evidence="1">
    <location>
        <begin position="435"/>
        <end position="448"/>
    </location>
</feature>
<feature type="compositionally biased region" description="Acidic residues" evidence="1">
    <location>
        <begin position="598"/>
        <end position="608"/>
    </location>
</feature>
<keyword evidence="5" id="KW-1185">Reference proteome</keyword>
<feature type="region of interest" description="Disordered" evidence="1">
    <location>
        <begin position="470"/>
        <end position="710"/>
    </location>
</feature>
<reference evidence="4" key="1">
    <citation type="submission" date="2023-01" db="EMBL/GenBank/DDBJ databases">
        <title>Genome assembly of the deep-sea coral Lophelia pertusa.</title>
        <authorList>
            <person name="Herrera S."/>
            <person name="Cordes E."/>
        </authorList>
    </citation>
    <scope>NUCLEOTIDE SEQUENCE</scope>
    <source>
        <strain evidence="4">USNM1676648</strain>
        <tissue evidence="4">Polyp</tissue>
    </source>
</reference>
<feature type="compositionally biased region" description="Low complexity" evidence="1">
    <location>
        <begin position="695"/>
        <end position="710"/>
    </location>
</feature>
<feature type="compositionally biased region" description="Basic and acidic residues" evidence="1">
    <location>
        <begin position="582"/>
        <end position="597"/>
    </location>
</feature>
<keyword evidence="2" id="KW-0812">Transmembrane</keyword>
<gene>
    <name evidence="4" type="primary">C2CD2</name>
    <name evidence="4" type="ORF">OS493_018214</name>
</gene>
<proteinExistence type="predicted"/>
<feature type="compositionally biased region" description="Basic residues" evidence="1">
    <location>
        <begin position="531"/>
        <end position="546"/>
    </location>
</feature>
<feature type="domain" description="Synaptotagmin-like mitochondrial and lipid-binding" evidence="3">
    <location>
        <begin position="94"/>
        <end position="234"/>
    </location>
</feature>
<protein>
    <submittedName>
        <fullName evidence="4">Intracellular signal transduction</fullName>
    </submittedName>
</protein>
<evidence type="ECO:0000259" key="3">
    <source>
        <dbReference type="Pfam" id="PF18696"/>
    </source>
</evidence>
<evidence type="ECO:0000256" key="2">
    <source>
        <dbReference type="SAM" id="Phobius"/>
    </source>
</evidence>
<feature type="region of interest" description="Disordered" evidence="1">
    <location>
        <begin position="418"/>
        <end position="452"/>
    </location>
</feature>
<keyword evidence="2" id="KW-1133">Transmembrane helix</keyword>
<accession>A0A9W9YC45</accession>
<dbReference type="Proteomes" id="UP001163046">
    <property type="component" value="Unassembled WGS sequence"/>
</dbReference>
<organism evidence="4 5">
    <name type="scientific">Desmophyllum pertusum</name>
    <dbReference type="NCBI Taxonomy" id="174260"/>
    <lineage>
        <taxon>Eukaryota</taxon>
        <taxon>Metazoa</taxon>
        <taxon>Cnidaria</taxon>
        <taxon>Anthozoa</taxon>
        <taxon>Hexacorallia</taxon>
        <taxon>Scleractinia</taxon>
        <taxon>Caryophylliina</taxon>
        <taxon>Caryophylliidae</taxon>
        <taxon>Desmophyllum</taxon>
    </lineage>
</organism>
<name>A0A9W9YC45_9CNID</name>
<feature type="compositionally biased region" description="Polar residues" evidence="1">
    <location>
        <begin position="361"/>
        <end position="375"/>
    </location>
</feature>
<feature type="compositionally biased region" description="Basic and acidic residues" evidence="1">
    <location>
        <begin position="657"/>
        <end position="676"/>
    </location>
</feature>
<evidence type="ECO:0000313" key="4">
    <source>
        <dbReference type="EMBL" id="KAJ7333045.1"/>
    </source>
</evidence>
<dbReference type="InterPro" id="IPR040885">
    <property type="entry name" value="SMP_C2CD2L"/>
</dbReference>
<feature type="compositionally biased region" description="Basic residues" evidence="1">
    <location>
        <begin position="637"/>
        <end position="651"/>
    </location>
</feature>
<keyword evidence="2" id="KW-0472">Membrane</keyword>
<dbReference type="PANTHER" id="PTHR21119">
    <property type="entry name" value="C2 DOMAIN-CONTAINING PROTEIN"/>
    <property type="match status" value="1"/>
</dbReference>
<dbReference type="EMBL" id="MU827787">
    <property type="protein sequence ID" value="KAJ7333045.1"/>
    <property type="molecule type" value="Genomic_DNA"/>
</dbReference>
<feature type="transmembrane region" description="Helical" evidence="2">
    <location>
        <begin position="15"/>
        <end position="34"/>
    </location>
</feature>
<evidence type="ECO:0000313" key="5">
    <source>
        <dbReference type="Proteomes" id="UP001163046"/>
    </source>
</evidence>
<feature type="region of interest" description="Disordered" evidence="1">
    <location>
        <begin position="245"/>
        <end position="265"/>
    </location>
</feature>
<dbReference type="AlphaFoldDB" id="A0A9W9YC45"/>
<dbReference type="InterPro" id="IPR039934">
    <property type="entry name" value="C2CD2/C2CD2L"/>
</dbReference>
<sequence length="737" mass="83339">MAAELSIVQDLSFPVKVYVFLLHLLLLFLVVLFLQRPFKKKNGGKDDQQGRKIRTFTKDNRAVTIEPCEWLNSTLAWFYLHAQGQDRTPNIVKLWIRALNKQLQKDKKKDQRIIIDSLCPGCLPPKLTSVYCLCVSGNMQCITFHVESADLGFLVRVLHHTPNGPQTTNMEVRVVRLTGEVALKLSTSPSRVEVSVQFIGVPEIALSTKCLAKESQVDAAEVQEKVKEVICKTITNIPLSEATSKERLSDASSINSKERLDSPSSVSCVGEEGKLLVKDSNSHLDDNKLTEEQDDYLGQVIVPLSTVNRDQTCRLILPVLPKSSKSEHSRGDITLEFTFDKDGKVIDATLPVVSGFERQRLSSGSEKPSAQSTPSEEAPQVFMNGGETGAELNGHIPVRKRYIESSLDELAMEIEAYESHEEKPKPAGYCNGVDTDEHHDEPEPHREPPASIFVIATPEAGPSYERAEHIEEPVEEPVKTPVEETPADVAGEKEDELQVEDKKEEETQEHNEREDEGEETKEQEEVIEKKTPKRRSFKKMFKRKQSDKKVFEEEEKVVAVDEPEEETREVQEEAKTEEEEKEEIKEEENKEEVKEDSKEDDTQENEAEIAEKAKEIAEKAKEQEEMLEQASELNTKPRMRRSFNMFTRKRPVSMSAADKHTDKGEEKVLARDDPIRHSYHAGDLPVPDPSNLRKSTSQSSLLSYSPNPYSTLVIEDSTKRKEEIFTHPSCHGQKTSL</sequence>
<dbReference type="OrthoDB" id="5986009at2759"/>
<feature type="compositionally biased region" description="Basic and acidic residues" evidence="1">
    <location>
        <begin position="499"/>
        <end position="513"/>
    </location>
</feature>
<feature type="compositionally biased region" description="Basic and acidic residues" evidence="1">
    <location>
        <begin position="470"/>
        <end position="482"/>
    </location>
</feature>
<evidence type="ECO:0000256" key="1">
    <source>
        <dbReference type="SAM" id="MobiDB-lite"/>
    </source>
</evidence>